<comment type="function">
    <text evidence="14">Catalyzes the oxidation of protoporphyrinogen IX to protoporphyrin IX.</text>
</comment>
<dbReference type="PIRSF" id="PIRSF004638">
    <property type="entry name" value="UCP004638"/>
    <property type="match status" value="1"/>
</dbReference>
<dbReference type="RefSeq" id="WP_135484349.1">
    <property type="nucleotide sequence ID" value="NZ_SRMF01000008.1"/>
</dbReference>
<evidence type="ECO:0000256" key="13">
    <source>
        <dbReference type="ARBA" id="ARBA00048390"/>
    </source>
</evidence>
<comment type="pathway">
    <text evidence="2 14">Porphyrin-containing compound metabolism; protoporphyrin-IX biosynthesis; protoporphyrin-IX from protoporphyrinogen-IX: step 1/1.</text>
</comment>
<accession>A0A4Z0WCX5</accession>
<gene>
    <name evidence="16" type="ORF">E4656_16180</name>
</gene>
<proteinExistence type="inferred from homology"/>
<evidence type="ECO:0000256" key="12">
    <source>
        <dbReference type="ARBA" id="ARBA00023136"/>
    </source>
</evidence>
<evidence type="ECO:0000256" key="3">
    <source>
        <dbReference type="ARBA" id="ARBA00006501"/>
    </source>
</evidence>
<evidence type="ECO:0000313" key="16">
    <source>
        <dbReference type="EMBL" id="TGG91565.1"/>
    </source>
</evidence>
<dbReference type="Pfam" id="PF03653">
    <property type="entry name" value="UPF0093"/>
    <property type="match status" value="1"/>
</dbReference>
<evidence type="ECO:0000256" key="1">
    <source>
        <dbReference type="ARBA" id="ARBA00004651"/>
    </source>
</evidence>
<organism evidence="16 17">
    <name type="scientific">Natronospirillum operosum</name>
    <dbReference type="NCBI Taxonomy" id="2759953"/>
    <lineage>
        <taxon>Bacteria</taxon>
        <taxon>Pseudomonadati</taxon>
        <taxon>Pseudomonadota</taxon>
        <taxon>Gammaproteobacteria</taxon>
        <taxon>Oceanospirillales</taxon>
        <taxon>Natronospirillaceae</taxon>
        <taxon>Natronospirillum</taxon>
    </lineage>
</organism>
<name>A0A4Z0WCX5_9GAMM</name>
<dbReference type="GO" id="GO:0070818">
    <property type="term" value="F:protoporphyrinogen oxidase activity"/>
    <property type="evidence" value="ECO:0007669"/>
    <property type="project" value="UniProtKB-UniRule"/>
</dbReference>
<reference evidence="16 17" key="1">
    <citation type="submission" date="2019-04" db="EMBL/GenBank/DDBJ databases">
        <title>Natronospirillum operosus gen. nov., sp. nov., a haloalkaliphilic satellite isolated from decaying biomass of laboratory culture of cyanobacterium Geitlerinema sp. and proposal of Natronospirillaceae fam. nov. and Saccharospirillaceae fam. nov.</title>
        <authorList>
            <person name="Kevbrin V."/>
            <person name="Boltyanskaya Y."/>
            <person name="Koziaeva V."/>
            <person name="Grouzdev D.S."/>
            <person name="Park M."/>
            <person name="Cho J."/>
        </authorList>
    </citation>
    <scope>NUCLEOTIDE SEQUENCE [LARGE SCALE GENOMIC DNA]</scope>
    <source>
        <strain evidence="16 17">G-116</strain>
    </source>
</reference>
<dbReference type="Proteomes" id="UP000297475">
    <property type="component" value="Unassembled WGS sequence"/>
</dbReference>
<feature type="transmembrane region" description="Helical" evidence="15">
    <location>
        <begin position="114"/>
        <end position="135"/>
    </location>
</feature>
<evidence type="ECO:0000256" key="15">
    <source>
        <dbReference type="SAM" id="Phobius"/>
    </source>
</evidence>
<keyword evidence="7 15" id="KW-0812">Transmembrane</keyword>
<keyword evidence="9 15" id="KW-1133">Transmembrane helix</keyword>
<comment type="subcellular location">
    <subcellularLocation>
        <location evidence="1">Cell membrane</location>
        <topology evidence="1">Multi-pass membrane protein</topology>
    </subcellularLocation>
</comment>
<sequence length="144" mass="15781">MLWFLVLHIGTLLFWCAALLYLPLTIMGQTRQQLNLVDSPLAADGLPRFLFTHVATPPALAAIMTGTAVFLLDRNADGWLILKLTLVSGLVVCHALTGLLVLRAEAGQTRGLLIWCRISLTTQLLLMTGILWLVLAKPDVELPI</sequence>
<feature type="transmembrane region" description="Helical" evidence="15">
    <location>
        <begin position="78"/>
        <end position="102"/>
    </location>
</feature>
<dbReference type="OrthoDB" id="5770094at2"/>
<comment type="catalytic activity">
    <reaction evidence="13 14">
        <text>protoporphyrinogen IX + 3 A = protoporphyrin IX + 3 AH2</text>
        <dbReference type="Rhea" id="RHEA:62000"/>
        <dbReference type="ChEBI" id="CHEBI:13193"/>
        <dbReference type="ChEBI" id="CHEBI:17499"/>
        <dbReference type="ChEBI" id="CHEBI:57306"/>
        <dbReference type="ChEBI" id="CHEBI:57307"/>
    </reaction>
</comment>
<dbReference type="PANTHER" id="PTHR40255:SF1">
    <property type="entry name" value="PROTOPORPHYRINOGEN IX OXIDASE"/>
    <property type="match status" value="1"/>
</dbReference>
<evidence type="ECO:0000256" key="7">
    <source>
        <dbReference type="ARBA" id="ARBA00022692"/>
    </source>
</evidence>
<keyword evidence="6 14" id="KW-0349">Heme</keyword>
<protein>
    <recommendedName>
        <fullName evidence="4 14">Protoporphyrinogen IX oxidase</fullName>
        <ecNumber evidence="14">1.3.99.-</ecNumber>
    </recommendedName>
</protein>
<feature type="transmembrane region" description="Helical" evidence="15">
    <location>
        <begin position="49"/>
        <end position="72"/>
    </location>
</feature>
<comment type="cofactor">
    <cofactor evidence="14">
        <name>heme b</name>
        <dbReference type="ChEBI" id="CHEBI:60344"/>
    </cofactor>
    <text evidence="14">Binds 1 heme b (iron(II)-protoporphyrin IX) group per subunit.</text>
</comment>
<keyword evidence="8 14" id="KW-0479">Metal-binding</keyword>
<keyword evidence="12 14" id="KW-0472">Membrane</keyword>
<evidence type="ECO:0000256" key="5">
    <source>
        <dbReference type="ARBA" id="ARBA00022475"/>
    </source>
</evidence>
<evidence type="ECO:0000256" key="14">
    <source>
        <dbReference type="PIRNR" id="PIRNR004638"/>
    </source>
</evidence>
<dbReference type="GO" id="GO:0046872">
    <property type="term" value="F:metal ion binding"/>
    <property type="evidence" value="ECO:0007669"/>
    <property type="project" value="UniProtKB-UniRule"/>
</dbReference>
<comment type="caution">
    <text evidence="16">The sequence shown here is derived from an EMBL/GenBank/DDBJ whole genome shotgun (WGS) entry which is preliminary data.</text>
</comment>
<evidence type="ECO:0000256" key="6">
    <source>
        <dbReference type="ARBA" id="ARBA00022617"/>
    </source>
</evidence>
<evidence type="ECO:0000256" key="8">
    <source>
        <dbReference type="ARBA" id="ARBA00022723"/>
    </source>
</evidence>
<evidence type="ECO:0000256" key="10">
    <source>
        <dbReference type="ARBA" id="ARBA00023002"/>
    </source>
</evidence>
<dbReference type="GO" id="GO:0005886">
    <property type="term" value="C:plasma membrane"/>
    <property type="evidence" value="ECO:0007669"/>
    <property type="project" value="UniProtKB-SubCell"/>
</dbReference>
<dbReference type="UniPathway" id="UPA00251">
    <property type="reaction ID" value="UER00324"/>
</dbReference>
<evidence type="ECO:0000256" key="9">
    <source>
        <dbReference type="ARBA" id="ARBA00022989"/>
    </source>
</evidence>
<dbReference type="AlphaFoldDB" id="A0A4Z0WCX5"/>
<evidence type="ECO:0000256" key="4">
    <source>
        <dbReference type="ARBA" id="ARBA00017504"/>
    </source>
</evidence>
<dbReference type="InterPro" id="IPR005265">
    <property type="entry name" value="HemJ-like"/>
</dbReference>
<dbReference type="PANTHER" id="PTHR40255">
    <property type="entry name" value="UPF0093 MEMBRANE PROTEIN SLR1790"/>
    <property type="match status" value="1"/>
</dbReference>
<dbReference type="EC" id="1.3.99.-" evidence="14"/>
<keyword evidence="10" id="KW-0560">Oxidoreductase</keyword>
<keyword evidence="11 14" id="KW-0408">Iron</keyword>
<dbReference type="GO" id="GO:0006782">
    <property type="term" value="P:protoporphyrinogen IX biosynthetic process"/>
    <property type="evidence" value="ECO:0007669"/>
    <property type="project" value="UniProtKB-UniRule"/>
</dbReference>
<feature type="transmembrane region" description="Helical" evidence="15">
    <location>
        <begin position="6"/>
        <end position="28"/>
    </location>
</feature>
<comment type="similarity">
    <text evidence="3 14">Belongs to the HemJ family.</text>
</comment>
<evidence type="ECO:0000313" key="17">
    <source>
        <dbReference type="Proteomes" id="UP000297475"/>
    </source>
</evidence>
<keyword evidence="5 14" id="KW-1003">Cell membrane</keyword>
<keyword evidence="17" id="KW-1185">Reference proteome</keyword>
<evidence type="ECO:0000256" key="11">
    <source>
        <dbReference type="ARBA" id="ARBA00023004"/>
    </source>
</evidence>
<dbReference type="EMBL" id="SRMF01000008">
    <property type="protein sequence ID" value="TGG91565.1"/>
    <property type="molecule type" value="Genomic_DNA"/>
</dbReference>
<evidence type="ECO:0000256" key="2">
    <source>
        <dbReference type="ARBA" id="ARBA00005073"/>
    </source>
</evidence>